<feature type="region of interest" description="Disordered" evidence="1">
    <location>
        <begin position="55"/>
        <end position="106"/>
    </location>
</feature>
<feature type="region of interest" description="Disordered" evidence="1">
    <location>
        <begin position="205"/>
        <end position="224"/>
    </location>
</feature>
<proteinExistence type="predicted"/>
<feature type="compositionally biased region" description="Basic residues" evidence="1">
    <location>
        <begin position="63"/>
        <end position="74"/>
    </location>
</feature>
<accession>A0AAD7NK68</accession>
<protein>
    <submittedName>
        <fullName evidence="2">Uncharacterized protein</fullName>
    </submittedName>
</protein>
<gene>
    <name evidence="2" type="ORF">B0H16DRAFT_1455067</name>
</gene>
<keyword evidence="3" id="KW-1185">Reference proteome</keyword>
<organism evidence="2 3">
    <name type="scientific">Mycena metata</name>
    <dbReference type="NCBI Taxonomy" id="1033252"/>
    <lineage>
        <taxon>Eukaryota</taxon>
        <taxon>Fungi</taxon>
        <taxon>Dikarya</taxon>
        <taxon>Basidiomycota</taxon>
        <taxon>Agaricomycotina</taxon>
        <taxon>Agaricomycetes</taxon>
        <taxon>Agaricomycetidae</taxon>
        <taxon>Agaricales</taxon>
        <taxon>Marasmiineae</taxon>
        <taxon>Mycenaceae</taxon>
        <taxon>Mycena</taxon>
    </lineage>
</organism>
<dbReference type="EMBL" id="JARKIB010000029">
    <property type="protein sequence ID" value="KAJ7763812.1"/>
    <property type="molecule type" value="Genomic_DNA"/>
</dbReference>
<evidence type="ECO:0000256" key="1">
    <source>
        <dbReference type="SAM" id="MobiDB-lite"/>
    </source>
</evidence>
<name>A0AAD7NK68_9AGAR</name>
<reference evidence="2" key="1">
    <citation type="submission" date="2023-03" db="EMBL/GenBank/DDBJ databases">
        <title>Massive genome expansion in bonnet fungi (Mycena s.s.) driven by repeated elements and novel gene families across ecological guilds.</title>
        <authorList>
            <consortium name="Lawrence Berkeley National Laboratory"/>
            <person name="Harder C.B."/>
            <person name="Miyauchi S."/>
            <person name="Viragh M."/>
            <person name="Kuo A."/>
            <person name="Thoen E."/>
            <person name="Andreopoulos B."/>
            <person name="Lu D."/>
            <person name="Skrede I."/>
            <person name="Drula E."/>
            <person name="Henrissat B."/>
            <person name="Morin E."/>
            <person name="Kohler A."/>
            <person name="Barry K."/>
            <person name="LaButti K."/>
            <person name="Morin E."/>
            <person name="Salamov A."/>
            <person name="Lipzen A."/>
            <person name="Mereny Z."/>
            <person name="Hegedus B."/>
            <person name="Baldrian P."/>
            <person name="Stursova M."/>
            <person name="Weitz H."/>
            <person name="Taylor A."/>
            <person name="Grigoriev I.V."/>
            <person name="Nagy L.G."/>
            <person name="Martin F."/>
            <person name="Kauserud H."/>
        </authorList>
    </citation>
    <scope>NUCLEOTIDE SEQUENCE</scope>
    <source>
        <strain evidence="2">CBHHK182m</strain>
    </source>
</reference>
<dbReference type="AlphaFoldDB" id="A0AAD7NK68"/>
<evidence type="ECO:0000313" key="2">
    <source>
        <dbReference type="EMBL" id="KAJ7763812.1"/>
    </source>
</evidence>
<evidence type="ECO:0000313" key="3">
    <source>
        <dbReference type="Proteomes" id="UP001215598"/>
    </source>
</evidence>
<sequence>MCAVPRKKFNATPRQLVECARFCGRGTGKRSHCSFSCVRSLFILVWDQDAPLPESSGGAAAHVHAHPGRPHRPRGGSIVDAIQEAEKKTKNRTYPASKAQDGHRRGIAERGIATGRAHEYLRAVVAPREFAFGVNLRNAPVSKAIPPMRRGENSTSCTFLRTFQTSIVRFRRQRGENGPATTGMICGYEGWSEKEILKGCRRRTGAASGYEDPPSPGSATKGGASCALVPARYNTREENEDGSKTYQWGMRCSRGRSVALCRIGMRSGWRADLYAGVSNGSKTARAMVIGQRPRKEAIDPTAHCLHKLVVWRTGPWEARRVTSPRTVAGMPHGVGWCMRARVAVEKYCRGVGLAVGTNDEEGG</sequence>
<comment type="caution">
    <text evidence="2">The sequence shown here is derived from an EMBL/GenBank/DDBJ whole genome shotgun (WGS) entry which is preliminary data.</text>
</comment>
<dbReference type="Proteomes" id="UP001215598">
    <property type="component" value="Unassembled WGS sequence"/>
</dbReference>